<keyword evidence="3" id="KW-1185">Reference proteome</keyword>
<proteinExistence type="predicted"/>
<protein>
    <submittedName>
        <fullName evidence="2">Uncharacterized protein</fullName>
    </submittedName>
</protein>
<organism evidence="2 3">
    <name type="scientific">Nesterenkonia lacusekhoensis</name>
    <dbReference type="NCBI Taxonomy" id="150832"/>
    <lineage>
        <taxon>Bacteria</taxon>
        <taxon>Bacillati</taxon>
        <taxon>Actinomycetota</taxon>
        <taxon>Actinomycetes</taxon>
        <taxon>Micrococcales</taxon>
        <taxon>Micrococcaceae</taxon>
        <taxon>Nesterenkonia</taxon>
    </lineage>
</organism>
<feature type="region of interest" description="Disordered" evidence="1">
    <location>
        <begin position="128"/>
        <end position="156"/>
    </location>
</feature>
<dbReference type="Proteomes" id="UP001519331">
    <property type="component" value="Unassembled WGS sequence"/>
</dbReference>
<evidence type="ECO:0000256" key="1">
    <source>
        <dbReference type="SAM" id="MobiDB-lite"/>
    </source>
</evidence>
<evidence type="ECO:0000313" key="3">
    <source>
        <dbReference type="Proteomes" id="UP001519331"/>
    </source>
</evidence>
<dbReference type="EMBL" id="JAGINX010000001">
    <property type="protein sequence ID" value="MBP2317393.1"/>
    <property type="molecule type" value="Genomic_DNA"/>
</dbReference>
<feature type="region of interest" description="Disordered" evidence="1">
    <location>
        <begin position="63"/>
        <end position="96"/>
    </location>
</feature>
<evidence type="ECO:0000313" key="2">
    <source>
        <dbReference type="EMBL" id="MBP2317393.1"/>
    </source>
</evidence>
<accession>A0ABS4T0L7</accession>
<comment type="caution">
    <text evidence="2">The sequence shown here is derived from an EMBL/GenBank/DDBJ whole genome shotgun (WGS) entry which is preliminary data.</text>
</comment>
<feature type="compositionally biased region" description="Basic and acidic residues" evidence="1">
    <location>
        <begin position="128"/>
        <end position="146"/>
    </location>
</feature>
<name>A0ABS4T0L7_9MICC</name>
<gene>
    <name evidence="2" type="ORF">JOF45_000412</name>
</gene>
<sequence length="172" mass="19083">MCEHVPIISGQGSPPIQDSYELFNDLSEADQDRIFTKDGAQAIRDGADIYQVVNARRGMSTTAGGSLITESGAGHRRGRARGYAQRQMDRHGISGPRMMPEEIYKRANGNQRLIREQLERYGYIVPDARRSGVEGDPDPQYRRDSDGGINPQLSGWYGAAASRPSYGMNDYL</sequence>
<reference evidence="2 3" key="1">
    <citation type="submission" date="2021-03" db="EMBL/GenBank/DDBJ databases">
        <title>Sequencing the genomes of 1000 actinobacteria strains.</title>
        <authorList>
            <person name="Klenk H.-P."/>
        </authorList>
    </citation>
    <scope>NUCLEOTIDE SEQUENCE [LARGE SCALE GENOMIC DNA]</scope>
    <source>
        <strain evidence="2 3">DSM 12544</strain>
    </source>
</reference>